<protein>
    <submittedName>
        <fullName evidence="1">Uncharacterized protein</fullName>
    </submittedName>
</protein>
<organism evidence="1">
    <name type="scientific">Solanum chilense</name>
    <name type="common">Tomato</name>
    <name type="synonym">Lycopersicon chilense</name>
    <dbReference type="NCBI Taxonomy" id="4083"/>
    <lineage>
        <taxon>Eukaryota</taxon>
        <taxon>Viridiplantae</taxon>
        <taxon>Streptophyta</taxon>
        <taxon>Embryophyta</taxon>
        <taxon>Tracheophyta</taxon>
        <taxon>Spermatophyta</taxon>
        <taxon>Magnoliopsida</taxon>
        <taxon>eudicotyledons</taxon>
        <taxon>Gunneridae</taxon>
        <taxon>Pentapetalae</taxon>
        <taxon>asterids</taxon>
        <taxon>lamiids</taxon>
        <taxon>Solanales</taxon>
        <taxon>Solanaceae</taxon>
        <taxon>Solanoideae</taxon>
        <taxon>Solaneae</taxon>
        <taxon>Solanum</taxon>
        <taxon>Solanum subgen. Lycopersicon</taxon>
    </lineage>
</organism>
<name>A0A6N2C5K6_SOLCI</name>
<dbReference type="EMBL" id="RXGB01000788">
    <property type="protein sequence ID" value="TMX01708.1"/>
    <property type="molecule type" value="Genomic_DNA"/>
</dbReference>
<accession>A0A6N2C5K6</accession>
<feature type="non-terminal residue" evidence="1">
    <location>
        <position position="151"/>
    </location>
</feature>
<gene>
    <name evidence="1" type="ORF">EJD97_023841</name>
</gene>
<dbReference type="AlphaFoldDB" id="A0A6N2C5K6"/>
<comment type="caution">
    <text evidence="1">The sequence shown here is derived from an EMBL/GenBank/DDBJ whole genome shotgun (WGS) entry which is preliminary data.</text>
</comment>
<sequence length="151" mass="17079">MSSHNLINVESRIILGSVRGLHSDKVHRLSRHVHNNPYGVMLSPSLRRTNYEVYINGLPLLSWNLNNLSKAARLKMFCLNLLIVRTLCHIFGNVLLHAIPPIDLLKIKKHLGGTSMYGICGTMVLCNNTCPQIIHIWYTEPVLVPMYVVIS</sequence>
<proteinExistence type="predicted"/>
<evidence type="ECO:0000313" key="1">
    <source>
        <dbReference type="EMBL" id="TMX01708.1"/>
    </source>
</evidence>
<reference evidence="1" key="1">
    <citation type="submission" date="2019-05" db="EMBL/GenBank/DDBJ databases">
        <title>The de novo reference genome and transcriptome assemblies of the wild tomato species Solanum chilense.</title>
        <authorList>
            <person name="Stam R."/>
            <person name="Nosenko T."/>
            <person name="Hoerger A.C."/>
            <person name="Stephan W."/>
            <person name="Seidel M.A."/>
            <person name="Kuhn J.M.M."/>
            <person name="Haberer G."/>
            <person name="Tellier A."/>
        </authorList>
    </citation>
    <scope>NUCLEOTIDE SEQUENCE</scope>
    <source>
        <tissue evidence="1">Mature leaves</tissue>
    </source>
</reference>